<dbReference type="Gene3D" id="3.40.50.720">
    <property type="entry name" value="NAD(P)-binding Rossmann-like Domain"/>
    <property type="match status" value="1"/>
</dbReference>
<evidence type="ECO:0000313" key="3">
    <source>
        <dbReference type="Proteomes" id="UP001200145"/>
    </source>
</evidence>
<reference evidence="2 3" key="1">
    <citation type="submission" date="2022-01" db="EMBL/GenBank/DDBJ databases">
        <title>Flavihumibacter sp. nov., isolated from sediment of a river.</title>
        <authorList>
            <person name="Liu H."/>
        </authorList>
    </citation>
    <scope>NUCLEOTIDE SEQUENCE [LARGE SCALE GENOMIC DNA]</scope>
    <source>
        <strain evidence="2 3">RY-1</strain>
    </source>
</reference>
<feature type="domain" description="Pyrroline-5-carboxylate reductase catalytic N-terminal" evidence="1">
    <location>
        <begin position="6"/>
        <end position="101"/>
    </location>
</feature>
<dbReference type="InterPro" id="IPR036291">
    <property type="entry name" value="NAD(P)-bd_dom_sf"/>
</dbReference>
<gene>
    <name evidence="2" type="ORF">L0U88_07345</name>
</gene>
<sequence>MSTKQTIAVIGASDKKGAAICKKLATGNNRLLLFASDKEKVKVLANEITTGTESAEVEVLECPTDASWEADVIVLAVPCDSEKEIAEKIREVANQKLVITIHHPVEALQQLLPHSKLVKASTETIQSIIQNNK</sequence>
<dbReference type="Pfam" id="PF03807">
    <property type="entry name" value="F420_oxidored"/>
    <property type="match status" value="1"/>
</dbReference>
<dbReference type="InterPro" id="IPR028939">
    <property type="entry name" value="P5C_Rdtase_cat_N"/>
</dbReference>
<name>A0ABS9BH24_9BACT</name>
<dbReference type="RefSeq" id="WP_234865116.1">
    <property type="nucleotide sequence ID" value="NZ_JAKEVY010000002.1"/>
</dbReference>
<accession>A0ABS9BH24</accession>
<dbReference type="EMBL" id="JAKEVY010000002">
    <property type="protein sequence ID" value="MCF1714438.1"/>
    <property type="molecule type" value="Genomic_DNA"/>
</dbReference>
<keyword evidence="3" id="KW-1185">Reference proteome</keyword>
<comment type="caution">
    <text evidence="2">The sequence shown here is derived from an EMBL/GenBank/DDBJ whole genome shotgun (WGS) entry which is preliminary data.</text>
</comment>
<proteinExistence type="predicted"/>
<organism evidence="2 3">
    <name type="scientific">Flavihumibacter fluminis</name>
    <dbReference type="NCBI Taxonomy" id="2909236"/>
    <lineage>
        <taxon>Bacteria</taxon>
        <taxon>Pseudomonadati</taxon>
        <taxon>Bacteroidota</taxon>
        <taxon>Chitinophagia</taxon>
        <taxon>Chitinophagales</taxon>
        <taxon>Chitinophagaceae</taxon>
        <taxon>Flavihumibacter</taxon>
    </lineage>
</organism>
<evidence type="ECO:0000313" key="2">
    <source>
        <dbReference type="EMBL" id="MCF1714438.1"/>
    </source>
</evidence>
<dbReference type="SUPFAM" id="SSF51735">
    <property type="entry name" value="NAD(P)-binding Rossmann-fold domains"/>
    <property type="match status" value="1"/>
</dbReference>
<evidence type="ECO:0000259" key="1">
    <source>
        <dbReference type="Pfam" id="PF03807"/>
    </source>
</evidence>
<dbReference type="Proteomes" id="UP001200145">
    <property type="component" value="Unassembled WGS sequence"/>
</dbReference>
<protein>
    <submittedName>
        <fullName evidence="2">NAD(P)-binding domain-containing protein</fullName>
    </submittedName>
</protein>